<accession>A0ABM1EH37</accession>
<name>A0ABM1EH37_PRICU</name>
<proteinExistence type="predicted"/>
<protein>
    <submittedName>
        <fullName evidence="2">Uncharacterized protein LOC106812198</fullName>
    </submittedName>
</protein>
<keyword evidence="1" id="KW-1185">Reference proteome</keyword>
<dbReference type="Proteomes" id="UP000695022">
    <property type="component" value="Unplaced"/>
</dbReference>
<sequence>MRNSHLTAYAAGEIGDNCDQKCVSPYREESDSEIVPNIDLNQKSAVTLQVSSNTKNKRKWDKRNICIYCEKAYAKLARHFELKHKEESDVANYPSYPLNLTERKHLMEKLSDLWKYQKKCSFNNKSNGSKDKNIKARGALLLPSEAGKHEALADILKRISDDRISLAMRTSFINALSSLEQKLCKSLHRNEIRGKRGSKAPDLLTENMHDAVKCLLKYRNQRKTYHFAQLPVSTGLESF</sequence>
<organism evidence="1 2">
    <name type="scientific">Priapulus caudatus</name>
    <name type="common">Priapulid worm</name>
    <dbReference type="NCBI Taxonomy" id="37621"/>
    <lineage>
        <taxon>Eukaryota</taxon>
        <taxon>Metazoa</taxon>
        <taxon>Ecdysozoa</taxon>
        <taxon>Scalidophora</taxon>
        <taxon>Priapulida</taxon>
        <taxon>Priapulimorpha</taxon>
        <taxon>Priapulimorphida</taxon>
        <taxon>Priapulidae</taxon>
        <taxon>Priapulus</taxon>
    </lineage>
</organism>
<dbReference type="PANTHER" id="PTHR33480">
    <property type="entry name" value="SET DOMAIN-CONTAINING PROTEIN-RELATED"/>
    <property type="match status" value="1"/>
</dbReference>
<dbReference type="GeneID" id="106812198"/>
<dbReference type="RefSeq" id="XP_014671508.1">
    <property type="nucleotide sequence ID" value="XM_014816022.1"/>
</dbReference>
<reference evidence="2" key="1">
    <citation type="submission" date="2025-08" db="UniProtKB">
        <authorList>
            <consortium name="RefSeq"/>
        </authorList>
    </citation>
    <scope>IDENTIFICATION</scope>
</reference>
<evidence type="ECO:0000313" key="2">
    <source>
        <dbReference type="RefSeq" id="XP_014671508.1"/>
    </source>
</evidence>
<evidence type="ECO:0000313" key="1">
    <source>
        <dbReference type="Proteomes" id="UP000695022"/>
    </source>
</evidence>
<gene>
    <name evidence="2" type="primary">LOC106812198</name>
</gene>
<dbReference type="PANTHER" id="PTHR33480:SF5">
    <property type="entry name" value="SI:DKEY-51D8.9"/>
    <property type="match status" value="1"/>
</dbReference>